<proteinExistence type="predicted"/>
<keyword evidence="2" id="KW-1185">Reference proteome</keyword>
<protein>
    <submittedName>
        <fullName evidence="1">DUF4411 family protein</fullName>
    </submittedName>
</protein>
<dbReference type="Proteomes" id="UP001596253">
    <property type="component" value="Unassembled WGS sequence"/>
</dbReference>
<evidence type="ECO:0000313" key="1">
    <source>
        <dbReference type="EMBL" id="MFC6163996.1"/>
    </source>
</evidence>
<organism evidence="1 2">
    <name type="scientific">Lactiplantibacillus dongliensis</name>
    <dbReference type="NCBI Taxonomy" id="2559919"/>
    <lineage>
        <taxon>Bacteria</taxon>
        <taxon>Bacillati</taxon>
        <taxon>Bacillota</taxon>
        <taxon>Bacilli</taxon>
        <taxon>Lactobacillales</taxon>
        <taxon>Lactobacillaceae</taxon>
        <taxon>Lactiplantibacillus</taxon>
    </lineage>
</organism>
<name>A0ABW1R5D0_9LACO</name>
<dbReference type="EMBL" id="JBHSSD010000018">
    <property type="protein sequence ID" value="MFC6163996.1"/>
    <property type="molecule type" value="Genomic_DNA"/>
</dbReference>
<accession>A0ABW1R5D0</accession>
<dbReference type="Pfam" id="PF14367">
    <property type="entry name" value="DUF4411"/>
    <property type="match status" value="1"/>
</dbReference>
<dbReference type="RefSeq" id="WP_137641094.1">
    <property type="nucleotide sequence ID" value="NZ_JBHSSD010000018.1"/>
</dbReference>
<evidence type="ECO:0000313" key="2">
    <source>
        <dbReference type="Proteomes" id="UP001596253"/>
    </source>
</evidence>
<sequence length="155" mass="18107">MLIVSNRNYRRAFFPVVWNFFTSHKDVYISNRVYDEILKLDDDLCEWTKDNYKNRVLSVEDSVVEYARVINYVTSSGKWEAAGYEEWSRDGAKADPWLIACAMKHDLIIVTDENNTGPNGAPTRNEPKIPFVADHFNVKTMNFWSFLDSEHFKAQ</sequence>
<dbReference type="InterPro" id="IPR016541">
    <property type="entry name" value="UCP008505"/>
</dbReference>
<comment type="caution">
    <text evidence="1">The sequence shown here is derived from an EMBL/GenBank/DDBJ whole genome shotgun (WGS) entry which is preliminary data.</text>
</comment>
<reference evidence="2" key="1">
    <citation type="journal article" date="2019" name="Int. J. Syst. Evol. Microbiol.">
        <title>The Global Catalogue of Microorganisms (GCM) 10K type strain sequencing project: providing services to taxonomists for standard genome sequencing and annotation.</title>
        <authorList>
            <consortium name="The Broad Institute Genomics Platform"/>
            <consortium name="The Broad Institute Genome Sequencing Center for Infectious Disease"/>
            <person name="Wu L."/>
            <person name="Ma J."/>
        </authorList>
    </citation>
    <scope>NUCLEOTIDE SEQUENCE [LARGE SCALE GENOMIC DNA]</scope>
    <source>
        <strain evidence="2">CCM 8932</strain>
    </source>
</reference>
<gene>
    <name evidence="1" type="ORF">ACFP3T_04815</name>
</gene>